<dbReference type="EMBL" id="FR773153">
    <property type="protein sequence ID" value="CBY92056.1"/>
    <property type="molecule type" value="Genomic_DNA"/>
</dbReference>
<evidence type="ECO:0000256" key="3">
    <source>
        <dbReference type="ARBA" id="ARBA00022475"/>
    </source>
</evidence>
<feature type="transmembrane region" description="Helical" evidence="8">
    <location>
        <begin position="51"/>
        <end position="70"/>
    </location>
</feature>
<evidence type="ECO:0000256" key="1">
    <source>
        <dbReference type="ARBA" id="ARBA00004651"/>
    </source>
</evidence>
<evidence type="ECO:0000313" key="9">
    <source>
        <dbReference type="EMBL" id="CBY92056.1"/>
    </source>
</evidence>
<dbReference type="GO" id="GO:0030001">
    <property type="term" value="P:metal ion transport"/>
    <property type="evidence" value="ECO:0007669"/>
    <property type="project" value="UniProtKB-ARBA"/>
</dbReference>
<dbReference type="OrthoDB" id="9810952at2"/>
<dbReference type="Pfam" id="PF02386">
    <property type="entry name" value="TrkH"/>
    <property type="match status" value="1"/>
</dbReference>
<dbReference type="HOGENOM" id="CLU_026429_0_1_14"/>
<feature type="transmembrane region" description="Helical" evidence="8">
    <location>
        <begin position="27"/>
        <end position="44"/>
    </location>
</feature>
<feature type="transmembrane region" description="Helical" evidence="8">
    <location>
        <begin position="392"/>
        <end position="412"/>
    </location>
</feature>
<protein>
    <submittedName>
        <fullName evidence="9">Potassium uptake protein integral membrane component</fullName>
    </submittedName>
</protein>
<keyword evidence="2" id="KW-0813">Transport</keyword>
<keyword evidence="10" id="KW-1185">Reference proteome</keyword>
<feature type="transmembrane region" description="Helical" evidence="8">
    <location>
        <begin position="264"/>
        <end position="289"/>
    </location>
</feature>
<accession>E8ZK90</accession>
<evidence type="ECO:0000256" key="7">
    <source>
        <dbReference type="ARBA" id="ARBA00023136"/>
    </source>
</evidence>
<keyword evidence="3" id="KW-1003">Cell membrane</keyword>
<keyword evidence="5 8" id="KW-1133">Transmembrane helix</keyword>
<evidence type="ECO:0000256" key="2">
    <source>
        <dbReference type="ARBA" id="ARBA00022448"/>
    </source>
</evidence>
<dbReference type="PANTHER" id="PTHR32024">
    <property type="entry name" value="TRK SYSTEM POTASSIUM UPTAKE PROTEIN TRKG-RELATED"/>
    <property type="match status" value="1"/>
</dbReference>
<dbReference type="AlphaFoldDB" id="E8ZK90"/>
<reference evidence="9 10" key="1">
    <citation type="journal article" date="2011" name="J. Bacteriol.">
        <title>Complete genome sequence of Mycoplasma haemofelis, a hemotropic mycoplasma.</title>
        <authorList>
            <person name="Barker E.N."/>
            <person name="Helps C.R."/>
            <person name="Peters I.R."/>
            <person name="Darby A.C."/>
            <person name="Radford A.D."/>
            <person name="Tasker S."/>
        </authorList>
    </citation>
    <scope>NUCLEOTIDE SEQUENCE [LARGE SCALE GENOMIC DNA]</scope>
    <source>
        <strain evidence="9 10">Langford 1</strain>
    </source>
</reference>
<gene>
    <name evidence="9" type="primary">trkB</name>
    <name evidence="9" type="ordered locus">HF1_00480</name>
</gene>
<name>E8ZK90_MYCHL</name>
<feature type="transmembrane region" description="Helical" evidence="8">
    <location>
        <begin position="82"/>
        <end position="106"/>
    </location>
</feature>
<feature type="transmembrane region" description="Helical" evidence="8">
    <location>
        <begin position="219"/>
        <end position="243"/>
    </location>
</feature>
<dbReference type="PANTHER" id="PTHR32024:SF1">
    <property type="entry name" value="KTR SYSTEM POTASSIUM UPTAKE PROTEIN B"/>
    <property type="match status" value="1"/>
</dbReference>
<dbReference type="Proteomes" id="UP000008637">
    <property type="component" value="Chromosome"/>
</dbReference>
<dbReference type="GO" id="GO:0005886">
    <property type="term" value="C:plasma membrane"/>
    <property type="evidence" value="ECO:0007669"/>
    <property type="project" value="UniProtKB-SubCell"/>
</dbReference>
<proteinExistence type="predicted"/>
<evidence type="ECO:0000256" key="6">
    <source>
        <dbReference type="ARBA" id="ARBA00023065"/>
    </source>
</evidence>
<dbReference type="GO" id="GO:0008324">
    <property type="term" value="F:monoatomic cation transmembrane transporter activity"/>
    <property type="evidence" value="ECO:0007669"/>
    <property type="project" value="InterPro"/>
</dbReference>
<keyword evidence="7 8" id="KW-0472">Membrane</keyword>
<feature type="transmembrane region" description="Helical" evidence="8">
    <location>
        <begin position="338"/>
        <end position="371"/>
    </location>
</feature>
<sequence length="493" mass="54935">MVNRSTDLSIFKNFLKNPFGKTIYQKFLRIYLLTTLIGAFLLYLPISRKVSLDFFSAIFISLSAFSNTGLTTHVTSDTFNFFGQLVILCLIQFGGLGFLTVLIFLWSWIKSGGNINVEHRRFLHFERGSFKKVESLETVKGGITVLLIAELVGALILTVFFYFATPATQAPESLPSAKGDFGKALWYAIFHSISATNNAGFDILGQNSIMPYRHGANNILSAVLLVESVLGGIGYPIFYDLYLWRKNQKLRRNYQVSLFTKTCVSTYFFISLISVVLIVFFETILGLGYSNSTVLYSSDSELGSKFDRLWNVIYTSFSARSAGFSSIDISKVTEETKWLLSILMFVGTSPASTGGGIRNITIFLILARMFFTIRGRRYLTIYNKTVSENIIADAYVVFSAASILVMLSIFAITMSLQSRQYKIGDAFFEATSAFGTVGLTSGVTKSCNFLGKLTLMLLMFVGQLGISNAILSLTNQQPKFKNARYCAETLRII</sequence>
<dbReference type="KEGG" id="mha:HF1_00480"/>
<evidence type="ECO:0000256" key="4">
    <source>
        <dbReference type="ARBA" id="ARBA00022692"/>
    </source>
</evidence>
<evidence type="ECO:0000256" key="5">
    <source>
        <dbReference type="ARBA" id="ARBA00022989"/>
    </source>
</evidence>
<evidence type="ECO:0000313" key="10">
    <source>
        <dbReference type="Proteomes" id="UP000008637"/>
    </source>
</evidence>
<comment type="subcellular location">
    <subcellularLocation>
        <location evidence="1">Cell membrane</location>
        <topology evidence="1">Multi-pass membrane protein</topology>
    </subcellularLocation>
</comment>
<organism evidence="9 10">
    <name type="scientific">Mycoplasma haemofelis (strain Langford 1)</name>
    <name type="common">Haemobartonella felis</name>
    <dbReference type="NCBI Taxonomy" id="941640"/>
    <lineage>
        <taxon>Bacteria</taxon>
        <taxon>Bacillati</taxon>
        <taxon>Mycoplasmatota</taxon>
        <taxon>Mollicutes</taxon>
        <taxon>Mycoplasmataceae</taxon>
        <taxon>Mycoplasma</taxon>
    </lineage>
</organism>
<evidence type="ECO:0000256" key="8">
    <source>
        <dbReference type="SAM" id="Phobius"/>
    </source>
</evidence>
<keyword evidence="6" id="KW-0406">Ion transport</keyword>
<feature type="transmembrane region" description="Helical" evidence="8">
    <location>
        <begin position="141"/>
        <end position="164"/>
    </location>
</feature>
<dbReference type="InterPro" id="IPR003445">
    <property type="entry name" value="Cat_transpt"/>
</dbReference>
<feature type="transmembrane region" description="Helical" evidence="8">
    <location>
        <begin position="453"/>
        <end position="474"/>
    </location>
</feature>
<keyword evidence="4 8" id="KW-0812">Transmembrane</keyword>